<evidence type="ECO:0000256" key="2">
    <source>
        <dbReference type="SAM" id="Phobius"/>
    </source>
</evidence>
<name>A0A6J7WFH1_9CAUD</name>
<keyword evidence="1" id="KW-0175">Coiled coil</keyword>
<reference evidence="3" key="1">
    <citation type="submission" date="2020-05" db="EMBL/GenBank/DDBJ databases">
        <authorList>
            <person name="Chiriac C."/>
            <person name="Salcher M."/>
            <person name="Ghai R."/>
            <person name="Kavagutti S V."/>
        </authorList>
    </citation>
    <scope>NUCLEOTIDE SEQUENCE</scope>
</reference>
<keyword evidence="2" id="KW-0472">Membrane</keyword>
<feature type="coiled-coil region" evidence="1">
    <location>
        <begin position="1118"/>
        <end position="1164"/>
    </location>
</feature>
<evidence type="ECO:0000313" key="3">
    <source>
        <dbReference type="EMBL" id="CAB5187376.1"/>
    </source>
</evidence>
<gene>
    <name evidence="3" type="ORF">UFOVP163_38</name>
</gene>
<feature type="transmembrane region" description="Helical" evidence="2">
    <location>
        <begin position="462"/>
        <end position="484"/>
    </location>
</feature>
<feature type="coiled-coil region" evidence="1">
    <location>
        <begin position="242"/>
        <end position="269"/>
    </location>
</feature>
<proteinExistence type="predicted"/>
<feature type="coiled-coil region" evidence="1">
    <location>
        <begin position="1429"/>
        <end position="1472"/>
    </location>
</feature>
<accession>A0A6J7WFH1</accession>
<organism evidence="3">
    <name type="scientific">uncultured Caudovirales phage</name>
    <dbReference type="NCBI Taxonomy" id="2100421"/>
    <lineage>
        <taxon>Viruses</taxon>
        <taxon>Duplodnaviria</taxon>
        <taxon>Heunggongvirae</taxon>
        <taxon>Uroviricota</taxon>
        <taxon>Caudoviricetes</taxon>
        <taxon>Peduoviridae</taxon>
        <taxon>Maltschvirus</taxon>
        <taxon>Maltschvirus maltsch</taxon>
    </lineage>
</organism>
<feature type="coiled-coil region" evidence="1">
    <location>
        <begin position="358"/>
        <end position="385"/>
    </location>
</feature>
<keyword evidence="2" id="KW-1133">Transmembrane helix</keyword>
<sequence length="1622" mass="180886">MADTNFNFDLSNFNKGIDEIQKRIQQMSAALKVATDPKVVNNLTTSIKEATSELDKLKSSIAGVGSAINTIPNIGNAISNAMNLATTSMNAMVGSSANLVANLQQAQTLSIRPFVQAQNQAQTTINNTTTSTPKSGPAGGVQFGAGGDFNPNQIRTLTEEINNMSISRFGSDWDKLTSKMSSDIKAASSNVTKLTDEMDTFGQTIVDEKSKILELSLEYGRLAGEKAKLNHLYDQGVFDENISEYTTKNKELEDEIKRVTTETKNQEKVVSDLQSQYGNLGKTLDKAKASFDRLVDSKKNIPKDEIEYLKTVSGEYGKLSKKYYDARMMVLDYNTAINELQNKQTKGETLTNKEASALEKYRSQLAATEKKLSEYQDKKSKVEQQMGGSGGKSRFTNELFSAQQLLREMPAFTYSFQTGLLALSNNIPIFVDDVKRMAGSIDATTGKALGFKESMKLMGKELVSFTGLATIAVSIITVFGPMIWEWITGTKALTEAQKELNKELKNANDAYNDNIAKMNSYISVLNSSLTTDEQKIVALRELEDLTGRDLVKSYDSMTASIKAANEAGQTYLSTMRQQIELDRNMVKVKFATNKILDAEAVIRGVQKKDPKLYKEQKDVFEKMSITDLEYIIPQLDDISGAFAKAILDIKKYTGSLNALGVQYSKTIGQGSGDVNKKIAGVIRAEELALQEDLAALAKKGVLTDEKVTEMTIASKKKTILEIRKLNKDASKKNNMFIFQEEEKLWLEVDNLGRKAAKKAAAAVKDVTQKTYEEKEADIEKQLVEDYRNILNLRLQLTKDSYEKEANIITEKYNELDEKAKQRHIDEMKILEEAFNTRVDFQEREANIKETAGKMTNQDAAQRYSEIELEKLKQFKKKEFEIFKETDSQSVRSNEFLTRTIYLNHRNLYQDLLKLANKFALDQEAFNRTFDKKLLLRNIIANDETLKIQKQQLENLYDELEQIKEKRTFTFFEQPKETTIFVDWKKEAFKFTQNDIPKIQEDLATALKNNPADRMIGVWQLALQNFKGKTIDVFDIFKETTDKMSVLQKQKALDLTGVTDPKEIEKINQKYKDLTKLAEYYIESLKTVEERNKGMVVLAEDADKYNSLKAKEIALLEIQKQATEELRIANEDLTSTENVEANKRLTIVNKQLESTQKEIDALKLKPIAPANIDKEAFKLAIKKFNEDLQADPNATITIAPSPDVVLGKFRKTLDEAKAALEGGDMKNFNELLSKAFDISEAIQKKLTPEEKKALKESFDTIYNEAAAVAAQKLDTKKAEIVKGAAEKSGFNTEGVPKEFKRSELWRQDKVNLDIKKAELEHDREMLQVKISSNMATEEEIIAFHKREMDLIQEQKTRLSNIIKDTANSIGGIFQTTFDAISTMAQNAMSLENEHMATMQANSDNMISSYDRQIAKLKEMTETQIMTADERVNAEQKILDFERLKEQERKNQQIRVLELQKKQVETNKKLALAQAAISGGVALANVVAIATEGAAAGGPAAPFIFAAELAAGIGAVVSSISSATNAINSSDAQIATIDAQISGIEASYQEGLNKGAGVTSGASAGTGPSAPLTTFNASLVNQGQSSANYNVNDTLGGYKIYVTQADIQNANNQATKIKKKVTFG</sequence>
<evidence type="ECO:0000256" key="1">
    <source>
        <dbReference type="SAM" id="Coils"/>
    </source>
</evidence>
<keyword evidence="2" id="KW-0812">Transmembrane</keyword>
<protein>
    <submittedName>
        <fullName evidence="3">Uncharacterized protein</fullName>
    </submittedName>
</protein>
<dbReference type="EMBL" id="LR798208">
    <property type="protein sequence ID" value="CAB5187376.1"/>
    <property type="molecule type" value="Genomic_DNA"/>
</dbReference>
<feature type="coiled-coil region" evidence="1">
    <location>
        <begin position="490"/>
        <end position="521"/>
    </location>
</feature>